<dbReference type="GO" id="GO:0000049">
    <property type="term" value="F:tRNA binding"/>
    <property type="evidence" value="ECO:0007669"/>
    <property type="project" value="UniProtKB-KW"/>
</dbReference>
<name>A0A0K8J6Z9_9FIRM</name>
<dbReference type="Pfam" id="PF05636">
    <property type="entry name" value="HIGH_NTase1"/>
    <property type="match status" value="1"/>
</dbReference>
<dbReference type="SUPFAM" id="SSF52374">
    <property type="entry name" value="Nucleotidylyl transferase"/>
    <property type="match status" value="1"/>
</dbReference>
<comment type="subcellular location">
    <subcellularLocation>
        <location evidence="2">Cytoplasm</location>
    </subcellularLocation>
</comment>
<feature type="binding site" evidence="2">
    <location>
        <position position="102"/>
    </location>
    <ligand>
        <name>ATP</name>
        <dbReference type="ChEBI" id="CHEBI:30616"/>
    </ligand>
</feature>
<keyword evidence="1 2" id="KW-0819">tRNA processing</keyword>
<dbReference type="GO" id="GO:0016879">
    <property type="term" value="F:ligase activity, forming carbon-nitrogen bonds"/>
    <property type="evidence" value="ECO:0007669"/>
    <property type="project" value="UniProtKB-UniRule"/>
</dbReference>
<dbReference type="Gene3D" id="3.40.50.620">
    <property type="entry name" value="HUPs"/>
    <property type="match status" value="1"/>
</dbReference>
<comment type="function">
    <text evidence="2">Catalyzes the formation of N(4)-acetylcytidine (ac(4)C) at the wobble position of elongator tRNA(Met), using acetate and ATP as substrates. First activates an acetate ion to form acetyladenylate (Ac-AMP) and then transfers the acetyl group to tRNA to form ac(4)C34.</text>
</comment>
<evidence type="ECO:0000313" key="4">
    <source>
        <dbReference type="Proteomes" id="UP000196053"/>
    </source>
</evidence>
<dbReference type="NCBIfam" id="NF010191">
    <property type="entry name" value="PRK13670.1"/>
    <property type="match status" value="1"/>
</dbReference>
<protein>
    <recommendedName>
        <fullName evidence="2">tRNA(Met) cytidine acetate ligase</fullName>
        <ecNumber evidence="2">6.3.4.-</ecNumber>
    </recommendedName>
</protein>
<dbReference type="AlphaFoldDB" id="A0A0K8J6Z9"/>
<dbReference type="OrthoDB" id="9769796at2"/>
<dbReference type="EC" id="6.3.4.-" evidence="2"/>
<proteinExistence type="inferred from homology"/>
<feature type="binding site" evidence="2">
    <location>
        <begin position="7"/>
        <end position="20"/>
    </location>
    <ligand>
        <name>ATP</name>
        <dbReference type="ChEBI" id="CHEBI:30616"/>
    </ligand>
</feature>
<sequence length="411" mass="46948">MKVVGIITEYNPFHKGHKYHIEEAKKITGADYLVAVMSGNFVQRGSPAIINKYDRAMMALNNGVDLVLELPVCYATGSAQYFALGAVALLNQLGIVDYLCFGSECGNIKLLEDAAKLFYKSSESFDNILYSYIRKGLSYPAAREKAAKDLLKADTQIISEPNNILAIEYIRALLLLNSSIKPITIKRNKAHYHDKELKNDISSATAIRSILQNSKNPAEFSPVKNSVTNCVYDYFIKNYNRRFPITMEDFSSIIKYKLTYESNRKLTEYLDLSSDLVDRIKNIDIQNYDIESLMQIIKSKNITLTRVSRALIHILLNIKKKDFKEYIDDEIIYYGRILGMKKEASHLIRKIKEYERIPIITKVSKADKQLSSLGMSMLNQDILASHLYNQVVFEKFKISIPNEFKHGICIL</sequence>
<keyword evidence="4" id="KW-1185">Reference proteome</keyword>
<dbReference type="InterPro" id="IPR008513">
    <property type="entry name" value="tRNA(Met)_cyd_acetate_ligase"/>
</dbReference>
<keyword evidence="2" id="KW-0820">tRNA-binding</keyword>
<dbReference type="InterPro" id="IPR014729">
    <property type="entry name" value="Rossmann-like_a/b/a_fold"/>
</dbReference>
<dbReference type="Proteomes" id="UP000196053">
    <property type="component" value="Chromosome I"/>
</dbReference>
<dbReference type="KEGG" id="hsd:SD1D_1649"/>
<dbReference type="PANTHER" id="PTHR37825">
    <property type="entry name" value="TRNA(MET) CYTIDINE ACETATE LIGASE"/>
    <property type="match status" value="1"/>
</dbReference>
<keyword evidence="2" id="KW-0963">Cytoplasm</keyword>
<organism evidence="3 4">
    <name type="scientific">Herbinix luporum</name>
    <dbReference type="NCBI Taxonomy" id="1679721"/>
    <lineage>
        <taxon>Bacteria</taxon>
        <taxon>Bacillati</taxon>
        <taxon>Bacillota</taxon>
        <taxon>Clostridia</taxon>
        <taxon>Lachnospirales</taxon>
        <taxon>Lachnospiraceae</taxon>
        <taxon>Herbinix</taxon>
    </lineage>
</organism>
<dbReference type="GO" id="GO:0005524">
    <property type="term" value="F:ATP binding"/>
    <property type="evidence" value="ECO:0007669"/>
    <property type="project" value="UniProtKB-KW"/>
</dbReference>
<dbReference type="EMBL" id="LN879430">
    <property type="protein sequence ID" value="CUH93194.1"/>
    <property type="molecule type" value="Genomic_DNA"/>
</dbReference>
<evidence type="ECO:0000256" key="1">
    <source>
        <dbReference type="ARBA" id="ARBA00022694"/>
    </source>
</evidence>
<keyword evidence="2" id="KW-0436">Ligase</keyword>
<feature type="binding site" evidence="2">
    <location>
        <position position="162"/>
    </location>
    <ligand>
        <name>ATP</name>
        <dbReference type="ChEBI" id="CHEBI:30616"/>
    </ligand>
</feature>
<keyword evidence="2" id="KW-0547">Nucleotide-binding</keyword>
<keyword evidence="2" id="KW-0694">RNA-binding</keyword>
<evidence type="ECO:0000256" key="2">
    <source>
        <dbReference type="HAMAP-Rule" id="MF_01539"/>
    </source>
</evidence>
<comment type="caution">
    <text evidence="2">Lacks conserved residue(s) required for the propagation of feature annotation.</text>
</comment>
<feature type="binding site" evidence="2">
    <location>
        <position position="187"/>
    </location>
    <ligand>
        <name>ATP</name>
        <dbReference type="ChEBI" id="CHEBI:30616"/>
    </ligand>
</feature>
<dbReference type="HAMAP" id="MF_01539">
    <property type="entry name" value="TmcAL"/>
    <property type="match status" value="1"/>
</dbReference>
<dbReference type="PANTHER" id="PTHR37825:SF1">
    <property type="entry name" value="TRNA(MET) CYTIDINE ACETATE LIGASE"/>
    <property type="match status" value="1"/>
</dbReference>
<gene>
    <name evidence="2" type="primary">tmcAL</name>
    <name evidence="3" type="ORF">SD1D_1649</name>
</gene>
<dbReference type="GO" id="GO:0005737">
    <property type="term" value="C:cytoplasm"/>
    <property type="evidence" value="ECO:0007669"/>
    <property type="project" value="UniProtKB-SubCell"/>
</dbReference>
<comment type="similarity">
    <text evidence="2">Belongs to the TmcAL family.</text>
</comment>
<evidence type="ECO:0000313" key="3">
    <source>
        <dbReference type="EMBL" id="CUH93194.1"/>
    </source>
</evidence>
<dbReference type="RefSeq" id="WP_058258458.1">
    <property type="nucleotide sequence ID" value="NZ_LN879430.1"/>
</dbReference>
<reference evidence="4" key="1">
    <citation type="submission" date="2015-09" db="EMBL/GenBank/DDBJ databases">
        <authorList>
            <person name="Wibberg D."/>
        </authorList>
    </citation>
    <scope>NUCLEOTIDE SEQUENCE [LARGE SCALE GENOMIC DNA]</scope>
    <source>
        <strain evidence="4">SD1D</strain>
    </source>
</reference>
<keyword evidence="2" id="KW-0067">ATP-binding</keyword>
<dbReference type="GO" id="GO:0006400">
    <property type="term" value="P:tRNA modification"/>
    <property type="evidence" value="ECO:0007669"/>
    <property type="project" value="UniProtKB-UniRule"/>
</dbReference>
<accession>A0A0K8J6Z9</accession>
<comment type="catalytic activity">
    <reaction evidence="2">
        <text>cytidine(34) in elongator tRNA(Met) + acetate + ATP = N(4)-acetylcytidine(34) in elongator tRNA(Met) + AMP + diphosphate</text>
        <dbReference type="Rhea" id="RHEA:58144"/>
        <dbReference type="Rhea" id="RHEA-COMP:10693"/>
        <dbReference type="Rhea" id="RHEA-COMP:10694"/>
        <dbReference type="ChEBI" id="CHEBI:30089"/>
        <dbReference type="ChEBI" id="CHEBI:30616"/>
        <dbReference type="ChEBI" id="CHEBI:33019"/>
        <dbReference type="ChEBI" id="CHEBI:74900"/>
        <dbReference type="ChEBI" id="CHEBI:82748"/>
        <dbReference type="ChEBI" id="CHEBI:456215"/>
    </reaction>
</comment>